<evidence type="ECO:0000256" key="3">
    <source>
        <dbReference type="SAM" id="MobiDB-lite"/>
    </source>
</evidence>
<comment type="caution">
    <text evidence="4">The sequence shown here is derived from an EMBL/GenBank/DDBJ whole genome shotgun (WGS) entry which is preliminary data.</text>
</comment>
<reference evidence="4" key="1">
    <citation type="submission" date="2004-02" db="EMBL/GenBank/DDBJ databases">
        <authorList>
            <consortium name="DOE Joint Genome Institute"/>
        </authorList>
    </citation>
    <scope>NUCLEOTIDE SEQUENCE [LARGE SCALE GENOMIC DNA]</scope>
    <source>
        <strain evidence="4">WH 8501</strain>
    </source>
</reference>
<dbReference type="Gene3D" id="1.25.10.10">
    <property type="entry name" value="Leucine-rich Repeat Variant"/>
    <property type="match status" value="2"/>
</dbReference>
<keyword evidence="5" id="KW-1185">Reference proteome</keyword>
<reference evidence="4" key="2">
    <citation type="submission" date="2005-06" db="EMBL/GenBank/DDBJ databases">
        <title>Sequencing of the draft genome and assembly of Crocosphaera watsonii WH 8501.</title>
        <authorList>
            <consortium name="US DOE Joint Genome Institute (JGI-PGF)"/>
            <person name="Copeland A."/>
            <person name="Lucas S."/>
            <person name="Lapidus A."/>
            <person name="Barry K."/>
            <person name="Detter C."/>
            <person name="Glavina T."/>
            <person name="Hammon N."/>
            <person name="Israni S."/>
            <person name="Pitluck S."/>
            <person name="Richardson P."/>
        </authorList>
    </citation>
    <scope>NUCLEOTIDE SEQUENCE [LARGE SCALE GENOMIC DNA]</scope>
    <source>
        <strain evidence="4">WH 8501</strain>
    </source>
</reference>
<feature type="compositionally biased region" description="Polar residues" evidence="3">
    <location>
        <begin position="1"/>
        <end position="15"/>
    </location>
</feature>
<evidence type="ECO:0000256" key="1">
    <source>
        <dbReference type="ARBA" id="ARBA00022549"/>
    </source>
</evidence>
<dbReference type="PANTHER" id="PTHR12697">
    <property type="entry name" value="PBS LYASE HEAT-LIKE PROTEIN"/>
    <property type="match status" value="1"/>
</dbReference>
<dbReference type="SUPFAM" id="SSF48371">
    <property type="entry name" value="ARM repeat"/>
    <property type="match status" value="1"/>
</dbReference>
<dbReference type="Pfam" id="PF13646">
    <property type="entry name" value="HEAT_2"/>
    <property type="match status" value="1"/>
</dbReference>
<dbReference type="GO" id="GO:0030089">
    <property type="term" value="C:phycobilisome"/>
    <property type="evidence" value="ECO:0007669"/>
    <property type="project" value="UniProtKB-KW"/>
</dbReference>
<keyword evidence="2" id="KW-0605">Phycobilisome</keyword>
<protein>
    <submittedName>
        <fullName evidence="4">PBS lyase HEAT-like repeat</fullName>
    </submittedName>
</protein>
<dbReference type="AlphaFoldDB" id="Q4C2A3"/>
<dbReference type="PANTHER" id="PTHR12697:SF5">
    <property type="entry name" value="DEOXYHYPUSINE HYDROXYLASE"/>
    <property type="match status" value="1"/>
</dbReference>
<reference evidence="4" key="3">
    <citation type="submission" date="2016-12" db="EMBL/GenBank/DDBJ databases">
        <title>Annotation of the draft genome assembly of Crocosphaera watsonii WH 8501.</title>
        <authorList>
            <consortium name="US DOE Joint Genome Institute (JGI-ORNL)"/>
            <person name="Larimer F."/>
            <person name="Land M."/>
        </authorList>
    </citation>
    <scope>NUCLEOTIDE SEQUENCE</scope>
    <source>
        <strain evidence="4">WH 8501</strain>
    </source>
</reference>
<dbReference type="EMBL" id="AADV02000031">
    <property type="protein sequence ID" value="EAM50287.1"/>
    <property type="molecule type" value="Genomic_DNA"/>
</dbReference>
<organism evidence="4 5">
    <name type="scientific">Crocosphaera watsonii WH 8501</name>
    <dbReference type="NCBI Taxonomy" id="165597"/>
    <lineage>
        <taxon>Bacteria</taxon>
        <taxon>Bacillati</taxon>
        <taxon>Cyanobacteriota</taxon>
        <taxon>Cyanophyceae</taxon>
        <taxon>Oscillatoriophycideae</taxon>
        <taxon>Chroococcales</taxon>
        <taxon>Aphanothecaceae</taxon>
        <taxon>Crocosphaera</taxon>
    </lineage>
</organism>
<evidence type="ECO:0000313" key="5">
    <source>
        <dbReference type="Proteomes" id="UP000003922"/>
    </source>
</evidence>
<evidence type="ECO:0000256" key="2">
    <source>
        <dbReference type="ARBA" id="ARBA00022738"/>
    </source>
</evidence>
<gene>
    <name evidence="4" type="ORF">CwatDRAFT_3431</name>
</gene>
<accession>Q4C2A3</accession>
<dbReference type="Proteomes" id="UP000003922">
    <property type="component" value="Unassembled WGS sequence"/>
</dbReference>
<name>Q4C2A3_CROWT</name>
<dbReference type="InterPro" id="IPR011989">
    <property type="entry name" value="ARM-like"/>
</dbReference>
<evidence type="ECO:0000313" key="4">
    <source>
        <dbReference type="EMBL" id="EAM50287.1"/>
    </source>
</evidence>
<dbReference type="GO" id="GO:0016491">
    <property type="term" value="F:oxidoreductase activity"/>
    <property type="evidence" value="ECO:0007669"/>
    <property type="project" value="TreeGrafter"/>
</dbReference>
<dbReference type="InterPro" id="IPR016024">
    <property type="entry name" value="ARM-type_fold"/>
</dbReference>
<dbReference type="InterPro" id="IPR004155">
    <property type="entry name" value="PBS_lyase_HEAT"/>
</dbReference>
<dbReference type="SMART" id="SM00567">
    <property type="entry name" value="EZ_HEAT"/>
    <property type="match status" value="5"/>
</dbReference>
<dbReference type="KEGG" id="cwa:CwatDRAFT_3431"/>
<feature type="region of interest" description="Disordered" evidence="3">
    <location>
        <begin position="1"/>
        <end position="20"/>
    </location>
</feature>
<keyword evidence="1" id="KW-0042">Antenna complex</keyword>
<sequence>MDYSQDNNGTGSPTDQGLLDDPAYTIEQALNNLQQTDDPSARYYAAWWIGRFRVNEPVAIQGLLTALEDNSDRSPDGGYPLRRNAAKALGKSGDVSVVPALIEALQCPDYYVRESAAQSLEMLGDQQAIPGLISLLNGGVAAAQQVEGKPHLIQPYEAILEALGTLQAKNAISLIEPFVEHFVPKVKFAAARALYQLTNDPVYGEILVTALQETTLQVRRSALMDLGAIGYLGGVDAIGNTLAENSLKLISLKGILEHHLSQQEMPQELNDDLVHLMNVMDSLL</sequence>
<dbReference type="Pfam" id="PF03130">
    <property type="entry name" value="HEAT_PBS"/>
    <property type="match status" value="1"/>
</dbReference>
<proteinExistence type="predicted"/>
<dbReference type="GO" id="GO:0016829">
    <property type="term" value="F:lyase activity"/>
    <property type="evidence" value="ECO:0007669"/>
    <property type="project" value="UniProtKB-KW"/>
</dbReference>